<dbReference type="InterPro" id="IPR029071">
    <property type="entry name" value="Ubiquitin-like_domsf"/>
</dbReference>
<dbReference type="InParanoid" id="D8TK39"/>
<dbReference type="KEGG" id="vcn:VOLCADRAFT_116212"/>
<evidence type="ECO:0000259" key="2">
    <source>
        <dbReference type="PROSITE" id="PS50053"/>
    </source>
</evidence>
<dbReference type="STRING" id="3068.D8TK39"/>
<accession>D8TK39</accession>
<dbReference type="EMBL" id="GL378325">
    <property type="protein sequence ID" value="EFJ51994.1"/>
    <property type="molecule type" value="Genomic_DNA"/>
</dbReference>
<dbReference type="OrthoDB" id="267397at2759"/>
<dbReference type="PANTHER" id="PTHR15204:SF0">
    <property type="entry name" value="LARGE PROLINE-RICH PROTEIN BAG6"/>
    <property type="match status" value="1"/>
</dbReference>
<sequence length="159" mass="17116">MSSSPIGDNLPVGAGGDVLIKVKTLEPATYEVHVDRQITVSDLKQKLEGIIQNSPANRQRIIYRGRGLSDERTLQDIDTLAVLPMNSLSSPGVENGDTLHMVVRPADAPATTGGGSQQGPSQPQSAENRLEEDTRRILEQINQTMNLNLGMGFNLGNSL</sequence>
<feature type="region of interest" description="Disordered" evidence="1">
    <location>
        <begin position="106"/>
        <end position="130"/>
    </location>
</feature>
<dbReference type="PROSITE" id="PS50053">
    <property type="entry name" value="UBIQUITIN_2"/>
    <property type="match status" value="1"/>
</dbReference>
<dbReference type="RefSeq" id="XP_002946768.1">
    <property type="nucleotide sequence ID" value="XM_002946722.1"/>
</dbReference>
<dbReference type="Pfam" id="PF00240">
    <property type="entry name" value="ubiquitin"/>
    <property type="match status" value="1"/>
</dbReference>
<keyword evidence="4" id="KW-1185">Reference proteome</keyword>
<dbReference type="Proteomes" id="UP000001058">
    <property type="component" value="Unassembled WGS sequence"/>
</dbReference>
<reference evidence="3 4" key="1">
    <citation type="journal article" date="2010" name="Science">
        <title>Genomic analysis of organismal complexity in the multicellular green alga Volvox carteri.</title>
        <authorList>
            <person name="Prochnik S.E."/>
            <person name="Umen J."/>
            <person name="Nedelcu A.M."/>
            <person name="Hallmann A."/>
            <person name="Miller S.M."/>
            <person name="Nishii I."/>
            <person name="Ferris P."/>
            <person name="Kuo A."/>
            <person name="Mitros T."/>
            <person name="Fritz-Laylin L.K."/>
            <person name="Hellsten U."/>
            <person name="Chapman J."/>
            <person name="Simakov O."/>
            <person name="Rensing S.A."/>
            <person name="Terry A."/>
            <person name="Pangilinan J."/>
            <person name="Kapitonov V."/>
            <person name="Jurka J."/>
            <person name="Salamov A."/>
            <person name="Shapiro H."/>
            <person name="Schmutz J."/>
            <person name="Grimwood J."/>
            <person name="Lindquist E."/>
            <person name="Lucas S."/>
            <person name="Grigoriev I.V."/>
            <person name="Schmitt R."/>
            <person name="Kirk D."/>
            <person name="Rokhsar D.S."/>
        </authorList>
    </citation>
    <scope>NUCLEOTIDE SEQUENCE [LARGE SCALE GENOMIC DNA]</scope>
    <source>
        <strain evidence="4">f. Nagariensis / Eve</strain>
    </source>
</reference>
<protein>
    <recommendedName>
        <fullName evidence="2">Ubiquitin-like domain-containing protein</fullName>
    </recommendedName>
</protein>
<dbReference type="GeneID" id="9624662"/>
<dbReference type="AlphaFoldDB" id="D8TK39"/>
<dbReference type="SUPFAM" id="SSF54236">
    <property type="entry name" value="Ubiquitin-like"/>
    <property type="match status" value="1"/>
</dbReference>
<evidence type="ECO:0000256" key="1">
    <source>
        <dbReference type="SAM" id="MobiDB-lite"/>
    </source>
</evidence>
<dbReference type="GO" id="GO:0036503">
    <property type="term" value="P:ERAD pathway"/>
    <property type="evidence" value="ECO:0007669"/>
    <property type="project" value="TreeGrafter"/>
</dbReference>
<dbReference type="GO" id="GO:0051787">
    <property type="term" value="F:misfolded protein binding"/>
    <property type="evidence" value="ECO:0007669"/>
    <property type="project" value="TreeGrafter"/>
</dbReference>
<dbReference type="InterPro" id="IPR000626">
    <property type="entry name" value="Ubiquitin-like_dom"/>
</dbReference>
<feature type="domain" description="Ubiquitin-like" evidence="2">
    <location>
        <begin position="18"/>
        <end position="108"/>
    </location>
</feature>
<organism evidence="4">
    <name type="scientific">Volvox carteri f. nagariensis</name>
    <dbReference type="NCBI Taxonomy" id="3068"/>
    <lineage>
        <taxon>Eukaryota</taxon>
        <taxon>Viridiplantae</taxon>
        <taxon>Chlorophyta</taxon>
        <taxon>core chlorophytes</taxon>
        <taxon>Chlorophyceae</taxon>
        <taxon>CS clade</taxon>
        <taxon>Chlamydomonadales</taxon>
        <taxon>Volvocaceae</taxon>
        <taxon>Volvox</taxon>
    </lineage>
</organism>
<evidence type="ECO:0000313" key="3">
    <source>
        <dbReference type="EMBL" id="EFJ51994.1"/>
    </source>
</evidence>
<feature type="non-terminal residue" evidence="3">
    <location>
        <position position="159"/>
    </location>
</feature>
<dbReference type="PANTHER" id="PTHR15204">
    <property type="entry name" value="LARGE PROLINE-RICH PROTEIN BAG6"/>
    <property type="match status" value="1"/>
</dbReference>
<dbReference type="CDD" id="cd17039">
    <property type="entry name" value="Ubl_ubiquitin_like"/>
    <property type="match status" value="1"/>
</dbReference>
<dbReference type="Gene3D" id="3.10.20.90">
    <property type="entry name" value="Phosphatidylinositol 3-kinase Catalytic Subunit, Chain A, domain 1"/>
    <property type="match status" value="1"/>
</dbReference>
<dbReference type="GO" id="GO:0031593">
    <property type="term" value="F:polyubiquitin modification-dependent protein binding"/>
    <property type="evidence" value="ECO:0007669"/>
    <property type="project" value="TreeGrafter"/>
</dbReference>
<gene>
    <name evidence="3" type="ORF">VOLCADRAFT_116212</name>
</gene>
<dbReference type="SMART" id="SM00213">
    <property type="entry name" value="UBQ"/>
    <property type="match status" value="1"/>
</dbReference>
<name>D8TK39_VOLCA</name>
<evidence type="ECO:0000313" key="4">
    <source>
        <dbReference type="Proteomes" id="UP000001058"/>
    </source>
</evidence>
<dbReference type="GO" id="GO:0071818">
    <property type="term" value="C:BAT3 complex"/>
    <property type="evidence" value="ECO:0007669"/>
    <property type="project" value="TreeGrafter"/>
</dbReference>
<proteinExistence type="predicted"/>